<reference evidence="4" key="1">
    <citation type="submission" date="2018-05" db="EMBL/GenBank/DDBJ databases">
        <authorList>
            <person name="Liu B.-T."/>
        </authorList>
    </citation>
    <scope>NUCLEOTIDE SEQUENCE [LARGE SCALE GENOMIC DNA]</scope>
    <source>
        <strain evidence="4">WD6-1</strain>
    </source>
</reference>
<dbReference type="GO" id="GO:0032259">
    <property type="term" value="P:methylation"/>
    <property type="evidence" value="ECO:0007669"/>
    <property type="project" value="UniProtKB-KW"/>
</dbReference>
<evidence type="ECO:0000313" key="3">
    <source>
        <dbReference type="EMBL" id="PWE17410.1"/>
    </source>
</evidence>
<dbReference type="InterPro" id="IPR029063">
    <property type="entry name" value="SAM-dependent_MTases_sf"/>
</dbReference>
<dbReference type="PANTHER" id="PTHR43861">
    <property type="entry name" value="TRANS-ACONITATE 2-METHYLTRANSFERASE-RELATED"/>
    <property type="match status" value="1"/>
</dbReference>
<dbReference type="CDD" id="cd02440">
    <property type="entry name" value="AdoMet_MTases"/>
    <property type="match status" value="1"/>
</dbReference>
<dbReference type="Proteomes" id="UP000245168">
    <property type="component" value="Unassembled WGS sequence"/>
</dbReference>
<dbReference type="PANTHER" id="PTHR43861:SF3">
    <property type="entry name" value="PUTATIVE (AFU_ORTHOLOGUE AFUA_2G14390)-RELATED"/>
    <property type="match status" value="1"/>
</dbReference>
<dbReference type="Pfam" id="PF13649">
    <property type="entry name" value="Methyltransf_25"/>
    <property type="match status" value="1"/>
</dbReference>
<dbReference type="EMBL" id="QEXV01000003">
    <property type="protein sequence ID" value="PWE17410.1"/>
    <property type="molecule type" value="Genomic_DNA"/>
</dbReference>
<dbReference type="RefSeq" id="WP_109252641.1">
    <property type="nucleotide sequence ID" value="NZ_QEXV01000003.1"/>
</dbReference>
<comment type="caution">
    <text evidence="3">The sequence shown here is derived from an EMBL/GenBank/DDBJ whole genome shotgun (WGS) entry which is preliminary data.</text>
</comment>
<evidence type="ECO:0000256" key="1">
    <source>
        <dbReference type="ARBA" id="ARBA00022679"/>
    </source>
</evidence>
<dbReference type="AlphaFoldDB" id="A0A2U2BTV0"/>
<dbReference type="SUPFAM" id="SSF53335">
    <property type="entry name" value="S-adenosyl-L-methionine-dependent methyltransferases"/>
    <property type="match status" value="1"/>
</dbReference>
<dbReference type="InterPro" id="IPR041698">
    <property type="entry name" value="Methyltransf_25"/>
</dbReference>
<keyword evidence="1 3" id="KW-0808">Transferase</keyword>
<protein>
    <submittedName>
        <fullName evidence="3">SAM-dependent methyltransferase</fullName>
    </submittedName>
</protein>
<organism evidence="3 4">
    <name type="scientific">Marinicauda salina</name>
    <dbReference type="NCBI Taxonomy" id="2135793"/>
    <lineage>
        <taxon>Bacteria</taxon>
        <taxon>Pseudomonadati</taxon>
        <taxon>Pseudomonadota</taxon>
        <taxon>Alphaproteobacteria</taxon>
        <taxon>Maricaulales</taxon>
        <taxon>Maricaulaceae</taxon>
        <taxon>Marinicauda</taxon>
    </lineage>
</organism>
<evidence type="ECO:0000259" key="2">
    <source>
        <dbReference type="Pfam" id="PF13649"/>
    </source>
</evidence>
<dbReference type="OrthoDB" id="9786503at2"/>
<evidence type="ECO:0000313" key="4">
    <source>
        <dbReference type="Proteomes" id="UP000245168"/>
    </source>
</evidence>
<keyword evidence="3" id="KW-0489">Methyltransferase</keyword>
<dbReference type="GO" id="GO:0008168">
    <property type="term" value="F:methyltransferase activity"/>
    <property type="evidence" value="ECO:0007669"/>
    <property type="project" value="UniProtKB-KW"/>
</dbReference>
<sequence length="199" mass="21560">MWDERYATEAYVYGEAPNAFLASCLERLRPGDRALAVADGEGRNGVWLAEQGLDVVSVDASAVGLEKARRLAGKRGVFPEFIQADLFAWDWPEAAFDVVAAIFIQFAGPGDRPRLFESMKRSLKPGGALILQGYRPEQVALGTGGPPAPENMYTETMLRDAFADFEIAHLRAHDDVIEEGAGHSGLSALIDLVALKPDA</sequence>
<keyword evidence="4" id="KW-1185">Reference proteome</keyword>
<proteinExistence type="predicted"/>
<dbReference type="Gene3D" id="3.40.50.150">
    <property type="entry name" value="Vaccinia Virus protein VP39"/>
    <property type="match status" value="1"/>
</dbReference>
<accession>A0A2U2BTV0</accession>
<gene>
    <name evidence="3" type="ORF">DDZ18_06935</name>
</gene>
<name>A0A2U2BTV0_9PROT</name>
<feature type="domain" description="Methyltransferase" evidence="2">
    <location>
        <begin position="35"/>
        <end position="127"/>
    </location>
</feature>